<evidence type="ECO:0000259" key="2">
    <source>
        <dbReference type="Pfam" id="PF08486"/>
    </source>
</evidence>
<sequence length="334" mass="37886">MKGIFFGIITLIISTLVIPILIITSCDINIPIISKSNKEAETVESDLTIKVYNHIEKRNMELQLEDYILNVIAAEMPASFELEALKAQAVAARTYAIWKIQIFKSNGNTQHPSAPLCTNHAHCQEWLSTDQLRERHGRLWMYKYWSKLEEAVESTKGVIITYDMQPIEPLYHSTSGGRTENSEDVFLRAVPYLRSVSSPYEERSPVLVDKKVVPVNDFVNQLKVYRKSIKLTAKNIEGQIAIHDRSSGGSIKRMTIGNEEFTGREIRELFKLKSADFTIKASGDNIEFTTRGYGHGVGMSQWGANGMAEKGESYQDILQHYYQGTQLSKIKSYH</sequence>
<dbReference type="RefSeq" id="WP_151859656.1">
    <property type="nucleotide sequence ID" value="NZ_WBZC01000002.1"/>
</dbReference>
<protein>
    <submittedName>
        <fullName evidence="3">Stage II sporulation protein D</fullName>
    </submittedName>
</protein>
<keyword evidence="4" id="KW-1185">Reference proteome</keyword>
<dbReference type="InterPro" id="IPR051922">
    <property type="entry name" value="Bact_Sporulation_Assoc"/>
</dbReference>
<dbReference type="InterPro" id="IPR014225">
    <property type="entry name" value="Spore_II_D_firmicutes"/>
</dbReference>
<evidence type="ECO:0000313" key="4">
    <source>
        <dbReference type="Proteomes" id="UP000432715"/>
    </source>
</evidence>
<dbReference type="NCBIfam" id="TIGR02669">
    <property type="entry name" value="SpoIID_LytB"/>
    <property type="match status" value="1"/>
</dbReference>
<organism evidence="3 4">
    <name type="scientific">Alkaliphilus pronyensis</name>
    <dbReference type="NCBI Taxonomy" id="1482732"/>
    <lineage>
        <taxon>Bacteria</taxon>
        <taxon>Bacillati</taxon>
        <taxon>Bacillota</taxon>
        <taxon>Clostridia</taxon>
        <taxon>Peptostreptococcales</taxon>
        <taxon>Natronincolaceae</taxon>
        <taxon>Alkaliphilus</taxon>
    </lineage>
</organism>
<dbReference type="OrthoDB" id="9794671at2"/>
<gene>
    <name evidence="3" type="primary">spoIID</name>
    <name evidence="3" type="ORF">F8154_00655</name>
</gene>
<dbReference type="EMBL" id="WBZC01000002">
    <property type="protein sequence ID" value="KAB3539696.1"/>
    <property type="molecule type" value="Genomic_DNA"/>
</dbReference>
<proteinExistence type="predicted"/>
<evidence type="ECO:0000313" key="3">
    <source>
        <dbReference type="EMBL" id="KAB3539696.1"/>
    </source>
</evidence>
<keyword evidence="1" id="KW-1133">Transmembrane helix</keyword>
<dbReference type="InterPro" id="IPR013486">
    <property type="entry name" value="SpoIID/LytB"/>
</dbReference>
<dbReference type="PANTHER" id="PTHR30032:SF4">
    <property type="entry name" value="AMIDASE ENHANCER"/>
    <property type="match status" value="1"/>
</dbReference>
<dbReference type="PANTHER" id="PTHR30032">
    <property type="entry name" value="N-ACETYLMURAMOYL-L-ALANINE AMIDASE-RELATED"/>
    <property type="match status" value="1"/>
</dbReference>
<reference evidence="3 4" key="1">
    <citation type="submission" date="2019-10" db="EMBL/GenBank/DDBJ databases">
        <title>Alkaliphilus serpentinus sp. nov. and Alkaliphilus pronyensis sp. nov., two novel anaerobic alkaliphilic species isolated from the serpentinized-hosted hydrothermal field of the Prony Bay (New Caledonia).</title>
        <authorList>
            <person name="Postec A."/>
        </authorList>
    </citation>
    <scope>NUCLEOTIDE SEQUENCE [LARGE SCALE GENOMIC DNA]</scope>
    <source>
        <strain evidence="3 4">LacV</strain>
    </source>
</reference>
<keyword evidence="1" id="KW-0472">Membrane</keyword>
<dbReference type="InterPro" id="IPR013693">
    <property type="entry name" value="SpoIID/LytB_N"/>
</dbReference>
<dbReference type="PROSITE" id="PS51257">
    <property type="entry name" value="PROKAR_LIPOPROTEIN"/>
    <property type="match status" value="1"/>
</dbReference>
<dbReference type="AlphaFoldDB" id="A0A6I0FKB5"/>
<evidence type="ECO:0000256" key="1">
    <source>
        <dbReference type="SAM" id="Phobius"/>
    </source>
</evidence>
<dbReference type="GO" id="GO:0030435">
    <property type="term" value="P:sporulation resulting in formation of a cellular spore"/>
    <property type="evidence" value="ECO:0007669"/>
    <property type="project" value="InterPro"/>
</dbReference>
<feature type="transmembrane region" description="Helical" evidence="1">
    <location>
        <begin position="5"/>
        <end position="24"/>
    </location>
</feature>
<dbReference type="GO" id="GO:0030288">
    <property type="term" value="C:outer membrane-bounded periplasmic space"/>
    <property type="evidence" value="ECO:0007669"/>
    <property type="project" value="TreeGrafter"/>
</dbReference>
<keyword evidence="1" id="KW-0812">Transmembrane</keyword>
<feature type="domain" description="Sporulation stage II protein D amidase enhancer LytB N-terminal" evidence="2">
    <location>
        <begin position="60"/>
        <end position="162"/>
    </location>
</feature>
<dbReference type="Pfam" id="PF08486">
    <property type="entry name" value="SpoIID"/>
    <property type="match status" value="1"/>
</dbReference>
<accession>A0A6I0FKB5</accession>
<dbReference type="Proteomes" id="UP000432715">
    <property type="component" value="Unassembled WGS sequence"/>
</dbReference>
<comment type="caution">
    <text evidence="3">The sequence shown here is derived from an EMBL/GenBank/DDBJ whole genome shotgun (WGS) entry which is preliminary data.</text>
</comment>
<dbReference type="NCBIfam" id="TIGR02870">
    <property type="entry name" value="spore_II_D"/>
    <property type="match status" value="1"/>
</dbReference>
<name>A0A6I0FKB5_9FIRM</name>